<dbReference type="EnsemblPlants" id="KEH26301">
    <property type="protein sequence ID" value="KEH26301"/>
    <property type="gene ID" value="MTR_6g052193"/>
</dbReference>
<evidence type="ECO:0000313" key="2">
    <source>
        <dbReference type="EnsemblPlants" id="KEH26301"/>
    </source>
</evidence>
<reference evidence="1 3" key="2">
    <citation type="journal article" date="2014" name="BMC Genomics">
        <title>An improved genome release (version Mt4.0) for the model legume Medicago truncatula.</title>
        <authorList>
            <person name="Tang H."/>
            <person name="Krishnakumar V."/>
            <person name="Bidwell S."/>
            <person name="Rosen B."/>
            <person name="Chan A."/>
            <person name="Zhou S."/>
            <person name="Gentzbittel L."/>
            <person name="Childs K.L."/>
            <person name="Yandell M."/>
            <person name="Gundlach H."/>
            <person name="Mayer K.F."/>
            <person name="Schwartz D.C."/>
            <person name="Town C.D."/>
        </authorList>
    </citation>
    <scope>GENOME REANNOTATION</scope>
    <source>
        <strain evidence="1">A17</strain>
        <strain evidence="2 3">cv. Jemalong A17</strain>
    </source>
</reference>
<keyword evidence="3" id="KW-1185">Reference proteome</keyword>
<evidence type="ECO:0000313" key="1">
    <source>
        <dbReference type="EMBL" id="KEH26301.1"/>
    </source>
</evidence>
<organism evidence="1 3">
    <name type="scientific">Medicago truncatula</name>
    <name type="common">Barrel medic</name>
    <name type="synonym">Medicago tribuloides</name>
    <dbReference type="NCBI Taxonomy" id="3880"/>
    <lineage>
        <taxon>Eukaryota</taxon>
        <taxon>Viridiplantae</taxon>
        <taxon>Streptophyta</taxon>
        <taxon>Embryophyta</taxon>
        <taxon>Tracheophyta</taxon>
        <taxon>Spermatophyta</taxon>
        <taxon>Magnoliopsida</taxon>
        <taxon>eudicotyledons</taxon>
        <taxon>Gunneridae</taxon>
        <taxon>Pentapetalae</taxon>
        <taxon>rosids</taxon>
        <taxon>fabids</taxon>
        <taxon>Fabales</taxon>
        <taxon>Fabaceae</taxon>
        <taxon>Papilionoideae</taxon>
        <taxon>50 kb inversion clade</taxon>
        <taxon>NPAAA clade</taxon>
        <taxon>Hologalegina</taxon>
        <taxon>IRL clade</taxon>
        <taxon>Trifolieae</taxon>
        <taxon>Medicago</taxon>
    </lineage>
</organism>
<evidence type="ECO:0000313" key="3">
    <source>
        <dbReference type="Proteomes" id="UP000002051"/>
    </source>
</evidence>
<dbReference type="Proteomes" id="UP000002051">
    <property type="component" value="Chromosome 6"/>
</dbReference>
<name>A0A072UA61_MEDTR</name>
<gene>
    <name evidence="1" type="ordered locus">MTR_6g052193</name>
</gene>
<reference evidence="1 3" key="1">
    <citation type="journal article" date="2011" name="Nature">
        <title>The Medicago genome provides insight into the evolution of rhizobial symbioses.</title>
        <authorList>
            <person name="Young N.D."/>
            <person name="Debelle F."/>
            <person name="Oldroyd G.E."/>
            <person name="Geurts R."/>
            <person name="Cannon S.B."/>
            <person name="Udvardi M.K."/>
            <person name="Benedito V.A."/>
            <person name="Mayer K.F."/>
            <person name="Gouzy J."/>
            <person name="Schoof H."/>
            <person name="Van de Peer Y."/>
            <person name="Proost S."/>
            <person name="Cook D.R."/>
            <person name="Meyers B.C."/>
            <person name="Spannagl M."/>
            <person name="Cheung F."/>
            <person name="De Mita S."/>
            <person name="Krishnakumar V."/>
            <person name="Gundlach H."/>
            <person name="Zhou S."/>
            <person name="Mudge J."/>
            <person name="Bharti A.K."/>
            <person name="Murray J.D."/>
            <person name="Naoumkina M.A."/>
            <person name="Rosen B."/>
            <person name="Silverstein K.A."/>
            <person name="Tang H."/>
            <person name="Rombauts S."/>
            <person name="Zhao P.X."/>
            <person name="Zhou P."/>
            <person name="Barbe V."/>
            <person name="Bardou P."/>
            <person name="Bechner M."/>
            <person name="Bellec A."/>
            <person name="Berger A."/>
            <person name="Berges H."/>
            <person name="Bidwell S."/>
            <person name="Bisseling T."/>
            <person name="Choisne N."/>
            <person name="Couloux A."/>
            <person name="Denny R."/>
            <person name="Deshpande S."/>
            <person name="Dai X."/>
            <person name="Doyle J.J."/>
            <person name="Dudez A.M."/>
            <person name="Farmer A.D."/>
            <person name="Fouteau S."/>
            <person name="Franken C."/>
            <person name="Gibelin C."/>
            <person name="Gish J."/>
            <person name="Goldstein S."/>
            <person name="Gonzalez A.J."/>
            <person name="Green P.J."/>
            <person name="Hallab A."/>
            <person name="Hartog M."/>
            <person name="Hua A."/>
            <person name="Humphray S.J."/>
            <person name="Jeong D.H."/>
            <person name="Jing Y."/>
            <person name="Jocker A."/>
            <person name="Kenton S.M."/>
            <person name="Kim D.J."/>
            <person name="Klee K."/>
            <person name="Lai H."/>
            <person name="Lang C."/>
            <person name="Lin S."/>
            <person name="Macmil S.L."/>
            <person name="Magdelenat G."/>
            <person name="Matthews L."/>
            <person name="McCorrison J."/>
            <person name="Monaghan E.L."/>
            <person name="Mun J.H."/>
            <person name="Najar F.Z."/>
            <person name="Nicholson C."/>
            <person name="Noirot C."/>
            <person name="O'Bleness M."/>
            <person name="Paule C.R."/>
            <person name="Poulain J."/>
            <person name="Prion F."/>
            <person name="Qin B."/>
            <person name="Qu C."/>
            <person name="Retzel E.F."/>
            <person name="Riddle C."/>
            <person name="Sallet E."/>
            <person name="Samain S."/>
            <person name="Samson N."/>
            <person name="Sanders I."/>
            <person name="Saurat O."/>
            <person name="Scarpelli C."/>
            <person name="Schiex T."/>
            <person name="Segurens B."/>
            <person name="Severin A.J."/>
            <person name="Sherrier D.J."/>
            <person name="Shi R."/>
            <person name="Sims S."/>
            <person name="Singer S.R."/>
            <person name="Sinharoy S."/>
            <person name="Sterck L."/>
            <person name="Viollet A."/>
            <person name="Wang B.B."/>
            <person name="Wang K."/>
            <person name="Wang M."/>
            <person name="Wang X."/>
            <person name="Warfsmann J."/>
            <person name="Weissenbach J."/>
            <person name="White D.D."/>
            <person name="White J.D."/>
            <person name="Wiley G.B."/>
            <person name="Wincker P."/>
            <person name="Xing Y."/>
            <person name="Yang L."/>
            <person name="Yao Z."/>
            <person name="Ying F."/>
            <person name="Zhai J."/>
            <person name="Zhou L."/>
            <person name="Zuber A."/>
            <person name="Denarie J."/>
            <person name="Dixon R.A."/>
            <person name="May G.D."/>
            <person name="Schwartz D.C."/>
            <person name="Rogers J."/>
            <person name="Quetier F."/>
            <person name="Town C.D."/>
            <person name="Roe B.A."/>
        </authorList>
    </citation>
    <scope>NUCLEOTIDE SEQUENCE [LARGE SCALE GENOMIC DNA]</scope>
    <source>
        <strain evidence="1">A17</strain>
        <strain evidence="2 3">cv. Jemalong A17</strain>
    </source>
</reference>
<dbReference type="AlphaFoldDB" id="A0A072UA61"/>
<reference evidence="2" key="3">
    <citation type="submission" date="2015-04" db="UniProtKB">
        <authorList>
            <consortium name="EnsemblPlants"/>
        </authorList>
    </citation>
    <scope>IDENTIFICATION</scope>
    <source>
        <strain evidence="2">cv. Jemalong A17</strain>
    </source>
</reference>
<accession>A0A072UA61</accession>
<dbReference type="EMBL" id="CM001222">
    <property type="protein sequence ID" value="KEH26301.1"/>
    <property type="molecule type" value="Genomic_DNA"/>
</dbReference>
<dbReference type="HOGENOM" id="CLU_2761646_0_0_1"/>
<protein>
    <submittedName>
        <fullName evidence="1 2">Uncharacterized protein</fullName>
    </submittedName>
</protein>
<proteinExistence type="predicted"/>
<sequence length="70" mass="8152">MASDLLAMASNFWVLVRRSMNTRVISAYGLSKVRAQFLLFYVKSWLIEFEDKVGDISDYVCARDFRISNH</sequence>